<organism evidence="2 3">
    <name type="scientific">Dipteronia dyeriana</name>
    <dbReference type="NCBI Taxonomy" id="168575"/>
    <lineage>
        <taxon>Eukaryota</taxon>
        <taxon>Viridiplantae</taxon>
        <taxon>Streptophyta</taxon>
        <taxon>Embryophyta</taxon>
        <taxon>Tracheophyta</taxon>
        <taxon>Spermatophyta</taxon>
        <taxon>Magnoliopsida</taxon>
        <taxon>eudicotyledons</taxon>
        <taxon>Gunneridae</taxon>
        <taxon>Pentapetalae</taxon>
        <taxon>rosids</taxon>
        <taxon>malvids</taxon>
        <taxon>Sapindales</taxon>
        <taxon>Sapindaceae</taxon>
        <taxon>Hippocastanoideae</taxon>
        <taxon>Acereae</taxon>
        <taxon>Dipteronia</taxon>
    </lineage>
</organism>
<proteinExistence type="predicted"/>
<protein>
    <submittedName>
        <fullName evidence="2">Uncharacterized protein</fullName>
    </submittedName>
</protein>
<feature type="region of interest" description="Disordered" evidence="1">
    <location>
        <begin position="125"/>
        <end position="161"/>
    </location>
</feature>
<feature type="compositionally biased region" description="Basic and acidic residues" evidence="1">
    <location>
        <begin position="141"/>
        <end position="150"/>
    </location>
</feature>
<name>A0AAD9TKG4_9ROSI</name>
<feature type="compositionally biased region" description="Low complexity" evidence="1">
    <location>
        <begin position="152"/>
        <end position="161"/>
    </location>
</feature>
<keyword evidence="3" id="KW-1185">Reference proteome</keyword>
<dbReference type="AlphaFoldDB" id="A0AAD9TKG4"/>
<evidence type="ECO:0000256" key="1">
    <source>
        <dbReference type="SAM" id="MobiDB-lite"/>
    </source>
</evidence>
<evidence type="ECO:0000313" key="3">
    <source>
        <dbReference type="Proteomes" id="UP001280121"/>
    </source>
</evidence>
<reference evidence="2" key="1">
    <citation type="journal article" date="2023" name="Plant J.">
        <title>Genome sequences and population genomics provide insights into the demographic history, inbreeding, and mutation load of two 'living fossil' tree species of Dipteronia.</title>
        <authorList>
            <person name="Feng Y."/>
            <person name="Comes H.P."/>
            <person name="Chen J."/>
            <person name="Zhu S."/>
            <person name="Lu R."/>
            <person name="Zhang X."/>
            <person name="Li P."/>
            <person name="Qiu J."/>
            <person name="Olsen K.M."/>
            <person name="Qiu Y."/>
        </authorList>
    </citation>
    <scope>NUCLEOTIDE SEQUENCE</scope>
    <source>
        <strain evidence="2">KIB01</strain>
    </source>
</reference>
<comment type="caution">
    <text evidence="2">The sequence shown here is derived from an EMBL/GenBank/DDBJ whole genome shotgun (WGS) entry which is preliminary data.</text>
</comment>
<gene>
    <name evidence="2" type="ORF">Ddye_032275</name>
</gene>
<dbReference type="EMBL" id="JANJYI010000009">
    <property type="protein sequence ID" value="KAK2637483.1"/>
    <property type="molecule type" value="Genomic_DNA"/>
</dbReference>
<accession>A0AAD9TKG4</accession>
<sequence>MVVDQVCLYGSGDQYKLNDENQTLSVLSSQNHVNGFNTNDSFVNHNYIDMQQLLPPDPVPNNNPTPFSVVSQEGDSHEYYEFRDVDLNYISRILMEEEENTYMFQESSAALQAAEKSFYEELIGEKYPPQPNYDPKSFIDQNHEYPDGNHDTSSSTLSASSTSLVDRGCNSDLSECRTSLNAASQSTSQSFHGSANSNGNVVDGFVDSPVSILDIFNNSESTKQFRKGFEEASKFLPN</sequence>
<evidence type="ECO:0000313" key="2">
    <source>
        <dbReference type="EMBL" id="KAK2637483.1"/>
    </source>
</evidence>
<dbReference type="Proteomes" id="UP001280121">
    <property type="component" value="Unassembled WGS sequence"/>
</dbReference>